<evidence type="ECO:0000256" key="8">
    <source>
        <dbReference type="ARBA" id="ARBA00051550"/>
    </source>
</evidence>
<dbReference type="GO" id="GO:0003985">
    <property type="term" value="F:acetyl-CoA C-acetyltransferase activity"/>
    <property type="evidence" value="ECO:0007669"/>
    <property type="project" value="UniProtKB-EC"/>
</dbReference>
<evidence type="ECO:0000256" key="3">
    <source>
        <dbReference type="ARBA" id="ARBA00012705"/>
    </source>
</evidence>
<dbReference type="GO" id="GO:0005737">
    <property type="term" value="C:cytoplasm"/>
    <property type="evidence" value="ECO:0007669"/>
    <property type="project" value="UniProtKB-SubCell"/>
</dbReference>
<evidence type="ECO:0000256" key="7">
    <source>
        <dbReference type="ARBA" id="ARBA00044137"/>
    </source>
</evidence>
<dbReference type="AlphaFoldDB" id="A0A7G6E614"/>
<dbReference type="InterPro" id="IPR020617">
    <property type="entry name" value="Thiolase_C"/>
</dbReference>
<evidence type="ECO:0000259" key="12">
    <source>
        <dbReference type="Pfam" id="PF02803"/>
    </source>
</evidence>
<evidence type="ECO:0000313" key="13">
    <source>
        <dbReference type="EMBL" id="QNB47518.1"/>
    </source>
</evidence>
<dbReference type="Proteomes" id="UP000515847">
    <property type="component" value="Chromosome"/>
</dbReference>
<dbReference type="Pfam" id="PF00108">
    <property type="entry name" value="Thiolase_N"/>
    <property type="match status" value="1"/>
</dbReference>
<dbReference type="OrthoDB" id="56116at2"/>
<evidence type="ECO:0000259" key="11">
    <source>
        <dbReference type="Pfam" id="PF00108"/>
    </source>
</evidence>
<evidence type="ECO:0000313" key="14">
    <source>
        <dbReference type="Proteomes" id="UP000515847"/>
    </source>
</evidence>
<evidence type="ECO:0000256" key="10">
    <source>
        <dbReference type="RuleBase" id="RU003557"/>
    </source>
</evidence>
<protein>
    <recommendedName>
        <fullName evidence="7">Acetyl-CoA acetyltransferase</fullName>
        <ecNumber evidence="3">2.3.1.9</ecNumber>
    </recommendedName>
    <alternativeName>
        <fullName evidence="6">Acetoacetyl-CoA thiolase</fullName>
    </alternativeName>
</protein>
<evidence type="ECO:0000256" key="9">
    <source>
        <dbReference type="PIRSR" id="PIRSR000429-1"/>
    </source>
</evidence>
<dbReference type="NCBIfam" id="TIGR01930">
    <property type="entry name" value="AcCoA-C-Actrans"/>
    <property type="match status" value="1"/>
</dbReference>
<keyword evidence="4 10" id="KW-0808">Transferase</keyword>
<dbReference type="PANTHER" id="PTHR18919">
    <property type="entry name" value="ACETYL-COA C-ACYLTRANSFERASE"/>
    <property type="match status" value="1"/>
</dbReference>
<accession>A0A7G6E614</accession>
<feature type="active site" description="Proton acceptor" evidence="9">
    <location>
        <position position="378"/>
    </location>
</feature>
<reference evidence="13 14" key="1">
    <citation type="journal article" date="2019" name="Front. Microbiol.">
        <title>Thermoanaerosceptrum fracticalcis gen. nov. sp. nov., a Novel Fumarate-Fermenting Microorganism From a Deep Fractured Carbonate Aquifer of the US Great Basin.</title>
        <authorList>
            <person name="Hamilton-Brehm S.D."/>
            <person name="Stewart L.E."/>
            <person name="Zavarin M."/>
            <person name="Caldwell M."/>
            <person name="Lawson P.A."/>
            <person name="Onstott T.C."/>
            <person name="Grzymski J."/>
            <person name="Neveux I."/>
            <person name="Lollar B.S."/>
            <person name="Russell C.E."/>
            <person name="Moser D.P."/>
        </authorList>
    </citation>
    <scope>NUCLEOTIDE SEQUENCE [LARGE SCALE GENOMIC DNA]</scope>
    <source>
        <strain evidence="13 14">DRI-13</strain>
    </source>
</reference>
<dbReference type="InterPro" id="IPR020610">
    <property type="entry name" value="Thiolase_AS"/>
</dbReference>
<dbReference type="Gene3D" id="3.40.47.10">
    <property type="match status" value="2"/>
</dbReference>
<evidence type="ECO:0000256" key="1">
    <source>
        <dbReference type="ARBA" id="ARBA00004496"/>
    </source>
</evidence>
<comment type="catalytic activity">
    <reaction evidence="8">
        <text>2 acetyl-CoA = acetoacetyl-CoA + CoA</text>
        <dbReference type="Rhea" id="RHEA:21036"/>
        <dbReference type="ChEBI" id="CHEBI:57286"/>
        <dbReference type="ChEBI" id="CHEBI:57287"/>
        <dbReference type="ChEBI" id="CHEBI:57288"/>
        <dbReference type="EC" id="2.3.1.9"/>
    </reaction>
</comment>
<dbReference type="KEGG" id="tfr:BR63_15245"/>
<dbReference type="SUPFAM" id="SSF53901">
    <property type="entry name" value="Thiolase-like"/>
    <property type="match status" value="2"/>
</dbReference>
<dbReference type="InterPro" id="IPR002155">
    <property type="entry name" value="Thiolase"/>
</dbReference>
<dbReference type="EC" id="2.3.1.9" evidence="3"/>
<dbReference type="EMBL" id="CP045798">
    <property type="protein sequence ID" value="QNB47518.1"/>
    <property type="molecule type" value="Genomic_DNA"/>
</dbReference>
<dbReference type="RefSeq" id="WP_034423477.1">
    <property type="nucleotide sequence ID" value="NZ_CP045798.1"/>
</dbReference>
<evidence type="ECO:0000256" key="2">
    <source>
        <dbReference type="ARBA" id="ARBA00010982"/>
    </source>
</evidence>
<evidence type="ECO:0000256" key="5">
    <source>
        <dbReference type="ARBA" id="ARBA00023315"/>
    </source>
</evidence>
<keyword evidence="5 10" id="KW-0012">Acyltransferase</keyword>
<dbReference type="PIRSF" id="PIRSF000429">
    <property type="entry name" value="Ac-CoA_Ac_transf"/>
    <property type="match status" value="1"/>
</dbReference>
<organism evidence="13 14">
    <name type="scientific">Thermanaerosceptrum fracticalcis</name>
    <dbReference type="NCBI Taxonomy" id="1712410"/>
    <lineage>
        <taxon>Bacteria</taxon>
        <taxon>Bacillati</taxon>
        <taxon>Bacillota</taxon>
        <taxon>Clostridia</taxon>
        <taxon>Eubacteriales</taxon>
        <taxon>Peptococcaceae</taxon>
        <taxon>Thermanaerosceptrum</taxon>
    </lineage>
</organism>
<feature type="active site" description="Acyl-thioester intermediate" evidence="9">
    <location>
        <position position="88"/>
    </location>
</feature>
<dbReference type="InterPro" id="IPR016039">
    <property type="entry name" value="Thiolase-like"/>
</dbReference>
<dbReference type="PANTHER" id="PTHR18919:SF107">
    <property type="entry name" value="ACETYL-COA ACETYLTRANSFERASE, CYTOSOLIC"/>
    <property type="match status" value="1"/>
</dbReference>
<evidence type="ECO:0000256" key="4">
    <source>
        <dbReference type="ARBA" id="ARBA00022679"/>
    </source>
</evidence>
<dbReference type="FunFam" id="3.40.47.10:FF:000010">
    <property type="entry name" value="Acetyl-CoA acetyltransferase (Thiolase)"/>
    <property type="match status" value="1"/>
</dbReference>
<feature type="active site" description="Proton acceptor" evidence="9">
    <location>
        <position position="348"/>
    </location>
</feature>
<keyword evidence="14" id="KW-1185">Reference proteome</keyword>
<feature type="domain" description="Thiolase N-terminal" evidence="11">
    <location>
        <begin position="4"/>
        <end position="261"/>
    </location>
</feature>
<proteinExistence type="inferred from homology"/>
<sequence length="393" mass="41619">MREVVIVSGVRTAIGDYLGTLKDVSAVDLGVIAVQGVLAKAGIEAKDVEDVVAGMIYKAGAKGNPARQVQLKAGIPEVAAAVTVDQQCGSAMRALEIASQQIMLGKSDISVAFGTESMSQAPYLLLKAREGYRMGHGAIEDSMLHDGLICAMMGYHMGITAENLVEQYGISREEQDELAYLSHQRAVKAIAEGKFKDEIVPVEVMKNKKPFVFDTDEHPRADVTLESLAKLRPAFKKDGTVTAGNASGVNDGAAALVLMAKEKAEAMGIKPVARLLATASYGVKPEIMGIGPAYAIPKALKYAGLSMDEIDYFEINEAFAAQFIAVNRELKLDMEKVNANGSGIALGHPVGCTGIRIVVTLLNELKRRNGKFGVASLCVGGGPALATVVELIK</sequence>
<dbReference type="CDD" id="cd00751">
    <property type="entry name" value="thiolase"/>
    <property type="match status" value="1"/>
</dbReference>
<evidence type="ECO:0000256" key="6">
    <source>
        <dbReference type="ARBA" id="ARBA00030755"/>
    </source>
</evidence>
<dbReference type="InterPro" id="IPR020616">
    <property type="entry name" value="Thiolase_N"/>
</dbReference>
<comment type="similarity">
    <text evidence="2 10">Belongs to the thiolase-like superfamily. Thiolase family.</text>
</comment>
<dbReference type="Pfam" id="PF02803">
    <property type="entry name" value="Thiolase_C"/>
    <property type="match status" value="1"/>
</dbReference>
<gene>
    <name evidence="13" type="ORF">BR63_15245</name>
</gene>
<feature type="domain" description="Thiolase C-terminal" evidence="12">
    <location>
        <begin position="270"/>
        <end position="390"/>
    </location>
</feature>
<name>A0A7G6E614_THEFR</name>
<comment type="subcellular location">
    <subcellularLocation>
        <location evidence="1">Cytoplasm</location>
    </subcellularLocation>
</comment>
<dbReference type="PROSITE" id="PS00099">
    <property type="entry name" value="THIOLASE_3"/>
    <property type="match status" value="1"/>
</dbReference>